<sequence length="229" mass="25126">MPSTFEVTKNCQADLRADLVALAPDIVVFSLPPTLPLNDQAVAECLLAVTQLCQSSLECHDVVPAARSVTLYLRDANRCQYWQSRLAQEWQTLEVANTLCQVHRIAVKYGGQFGPDLIPLAERLGLSCQDVIRLHSQTEYRVGFMGFLPGFGYLQGLAAQLHVPRLASPRTHVAAGSVAIAGKLSAIYPSSSPGGWHILGRTEQNLFNHRQSSPCLFNPGDRVVFEVSR</sequence>
<comment type="caution">
    <text evidence="5">The sequence shown here is derived from an EMBL/GenBank/DDBJ whole genome shotgun (WGS) entry which is preliminary data.</text>
</comment>
<dbReference type="RefSeq" id="WP_377122116.1">
    <property type="nucleotide sequence ID" value="NZ_JBHRSD010000011.1"/>
</dbReference>
<dbReference type="SUPFAM" id="SSF50891">
    <property type="entry name" value="Cyclophilin-like"/>
    <property type="match status" value="1"/>
</dbReference>
<dbReference type="NCBIfam" id="TIGR00370">
    <property type="entry name" value="5-oxoprolinase subunit PxpB"/>
    <property type="match status" value="1"/>
</dbReference>
<evidence type="ECO:0000313" key="5">
    <source>
        <dbReference type="EMBL" id="MFC3032124.1"/>
    </source>
</evidence>
<dbReference type="PANTHER" id="PTHR34698">
    <property type="entry name" value="5-OXOPROLINASE SUBUNIT B"/>
    <property type="match status" value="1"/>
</dbReference>
<evidence type="ECO:0000256" key="2">
    <source>
        <dbReference type="ARBA" id="ARBA00022801"/>
    </source>
</evidence>
<evidence type="ECO:0000256" key="3">
    <source>
        <dbReference type="ARBA" id="ARBA00022840"/>
    </source>
</evidence>
<evidence type="ECO:0000259" key="4">
    <source>
        <dbReference type="SMART" id="SM00796"/>
    </source>
</evidence>
<protein>
    <submittedName>
        <fullName evidence="5">5-oxoprolinase subunit PxpB</fullName>
        <ecNumber evidence="5">3.5.2.9</ecNumber>
    </submittedName>
</protein>
<evidence type="ECO:0000313" key="6">
    <source>
        <dbReference type="Proteomes" id="UP001595453"/>
    </source>
</evidence>
<evidence type="ECO:0000256" key="1">
    <source>
        <dbReference type="ARBA" id="ARBA00022741"/>
    </source>
</evidence>
<name>A0ABV7CHI0_9GAMM</name>
<accession>A0ABV7CHI0</accession>
<dbReference type="PANTHER" id="PTHR34698:SF2">
    <property type="entry name" value="5-OXOPROLINASE SUBUNIT B"/>
    <property type="match status" value="1"/>
</dbReference>
<dbReference type="SMART" id="SM00796">
    <property type="entry name" value="AHS1"/>
    <property type="match status" value="1"/>
</dbReference>
<feature type="domain" description="Carboxyltransferase" evidence="4">
    <location>
        <begin position="17"/>
        <end position="217"/>
    </location>
</feature>
<dbReference type="GO" id="GO:0017168">
    <property type="term" value="F:5-oxoprolinase (ATP-hydrolyzing) activity"/>
    <property type="evidence" value="ECO:0007669"/>
    <property type="project" value="UniProtKB-EC"/>
</dbReference>
<reference evidence="6" key="1">
    <citation type="journal article" date="2019" name="Int. J. Syst. Evol. Microbiol.">
        <title>The Global Catalogue of Microorganisms (GCM) 10K type strain sequencing project: providing services to taxonomists for standard genome sequencing and annotation.</title>
        <authorList>
            <consortium name="The Broad Institute Genomics Platform"/>
            <consortium name="The Broad Institute Genome Sequencing Center for Infectious Disease"/>
            <person name="Wu L."/>
            <person name="Ma J."/>
        </authorList>
    </citation>
    <scope>NUCLEOTIDE SEQUENCE [LARGE SCALE GENOMIC DNA]</scope>
    <source>
        <strain evidence="6">KCTC 42730</strain>
    </source>
</reference>
<dbReference type="EC" id="3.5.2.9" evidence="5"/>
<dbReference type="InterPro" id="IPR003833">
    <property type="entry name" value="CT_C_D"/>
</dbReference>
<organism evidence="5 6">
    <name type="scientific">Pseudoalteromonas fenneropenaei</name>
    <dbReference type="NCBI Taxonomy" id="1737459"/>
    <lineage>
        <taxon>Bacteria</taxon>
        <taxon>Pseudomonadati</taxon>
        <taxon>Pseudomonadota</taxon>
        <taxon>Gammaproteobacteria</taxon>
        <taxon>Alteromonadales</taxon>
        <taxon>Pseudoalteromonadaceae</taxon>
        <taxon>Pseudoalteromonas</taxon>
    </lineage>
</organism>
<proteinExistence type="predicted"/>
<dbReference type="Pfam" id="PF02682">
    <property type="entry name" value="CT_C_D"/>
    <property type="match status" value="1"/>
</dbReference>
<keyword evidence="6" id="KW-1185">Reference proteome</keyword>
<keyword evidence="3" id="KW-0067">ATP-binding</keyword>
<dbReference type="Proteomes" id="UP001595453">
    <property type="component" value="Unassembled WGS sequence"/>
</dbReference>
<dbReference type="EMBL" id="JBHRSD010000011">
    <property type="protein sequence ID" value="MFC3032124.1"/>
    <property type="molecule type" value="Genomic_DNA"/>
</dbReference>
<gene>
    <name evidence="5" type="primary">pxpB</name>
    <name evidence="5" type="ORF">ACFOEE_06305</name>
</gene>
<keyword evidence="1" id="KW-0547">Nucleotide-binding</keyword>
<dbReference type="InterPro" id="IPR029000">
    <property type="entry name" value="Cyclophilin-like_dom_sf"/>
</dbReference>
<keyword evidence="2 5" id="KW-0378">Hydrolase</keyword>
<dbReference type="Gene3D" id="2.40.100.10">
    <property type="entry name" value="Cyclophilin-like"/>
    <property type="match status" value="1"/>
</dbReference>
<dbReference type="InterPro" id="IPR010016">
    <property type="entry name" value="PxpB"/>
</dbReference>